<sequence length="95" mass="10796">MPGAPVFETSYSTTEVNKSGSRVYDDAWVKGGVEITRRGQRFVLLRQDYLSRLIEEARDDRPQSLDDLLQDYDTAKIRNLTADFEAEPPTGTELI</sequence>
<dbReference type="Proteomes" id="UP000078543">
    <property type="component" value="Unassembled WGS sequence"/>
</dbReference>
<evidence type="ECO:0000313" key="2">
    <source>
        <dbReference type="Proteomes" id="UP000078543"/>
    </source>
</evidence>
<protein>
    <recommendedName>
        <fullName evidence="3">Antitoxin</fullName>
    </recommendedName>
</protein>
<organism evidence="1 2">
    <name type="scientific">Magnetospirillum moscoviense</name>
    <dbReference type="NCBI Taxonomy" id="1437059"/>
    <lineage>
        <taxon>Bacteria</taxon>
        <taxon>Pseudomonadati</taxon>
        <taxon>Pseudomonadota</taxon>
        <taxon>Alphaproteobacteria</taxon>
        <taxon>Rhodospirillales</taxon>
        <taxon>Rhodospirillaceae</taxon>
        <taxon>Magnetospirillum</taxon>
    </lineage>
</organism>
<dbReference type="RefSeq" id="WP_068503311.1">
    <property type="nucleotide sequence ID" value="NZ_LWQU01000164.1"/>
</dbReference>
<accession>A0A178MHX3</accession>
<reference evidence="1 2" key="1">
    <citation type="submission" date="2016-04" db="EMBL/GenBank/DDBJ databases">
        <title>Draft genome sequence of freshwater magnetotactic bacteria Magnetospirillum marisnigri SP-1 and Magnetospirillum moscoviense BB-1.</title>
        <authorList>
            <person name="Koziaeva V."/>
            <person name="Dziuba M.V."/>
            <person name="Ivanov T.M."/>
            <person name="Kuznetsov B."/>
            <person name="Grouzdev D.S."/>
        </authorList>
    </citation>
    <scope>NUCLEOTIDE SEQUENCE [LARGE SCALE GENOMIC DNA]</scope>
    <source>
        <strain evidence="1 2">BB-1</strain>
    </source>
</reference>
<dbReference type="OrthoDB" id="7364441at2"/>
<comment type="caution">
    <text evidence="1">The sequence shown here is derived from an EMBL/GenBank/DDBJ whole genome shotgun (WGS) entry which is preliminary data.</text>
</comment>
<dbReference type="EMBL" id="LWQU01000164">
    <property type="protein sequence ID" value="OAN47728.1"/>
    <property type="molecule type" value="Genomic_DNA"/>
</dbReference>
<keyword evidence="2" id="KW-1185">Reference proteome</keyword>
<gene>
    <name evidence="1" type="ORF">A6A05_15405</name>
</gene>
<evidence type="ECO:0000313" key="1">
    <source>
        <dbReference type="EMBL" id="OAN47728.1"/>
    </source>
</evidence>
<evidence type="ECO:0008006" key="3">
    <source>
        <dbReference type="Google" id="ProtNLM"/>
    </source>
</evidence>
<name>A0A178MHX3_9PROT</name>
<dbReference type="STRING" id="1437059.A6A05_15405"/>
<dbReference type="AlphaFoldDB" id="A0A178MHX3"/>
<proteinExistence type="predicted"/>